<keyword evidence="3" id="KW-1185">Reference proteome</keyword>
<evidence type="ECO:0000313" key="3">
    <source>
        <dbReference type="Proteomes" id="UP000252004"/>
    </source>
</evidence>
<gene>
    <name evidence="2" type="ORF">C0216_23185</name>
</gene>
<name>A0A344U502_9ACTN</name>
<evidence type="ECO:0000256" key="1">
    <source>
        <dbReference type="SAM" id="SignalP"/>
    </source>
</evidence>
<feature type="chain" id="PRO_5017063861" description="Serine/threonine protein kinase" evidence="1">
    <location>
        <begin position="32"/>
        <end position="141"/>
    </location>
</feature>
<organism evidence="2 3">
    <name type="scientific">Streptomyces globosus</name>
    <dbReference type="NCBI Taxonomy" id="68209"/>
    <lineage>
        <taxon>Bacteria</taxon>
        <taxon>Bacillati</taxon>
        <taxon>Actinomycetota</taxon>
        <taxon>Actinomycetes</taxon>
        <taxon>Kitasatosporales</taxon>
        <taxon>Streptomycetaceae</taxon>
        <taxon>Streptomyces</taxon>
    </lineage>
</organism>
<reference evidence="2 3" key="1">
    <citation type="submission" date="2018-01" db="EMBL/GenBank/DDBJ databases">
        <title>Draft genome Sequence of streptomyces globosus LZH-48.</title>
        <authorList>
            <person name="Ran K."/>
            <person name="Li Z."/>
            <person name="Wei S."/>
            <person name="Dong R."/>
        </authorList>
    </citation>
    <scope>NUCLEOTIDE SEQUENCE [LARGE SCALE GENOMIC DNA]</scope>
    <source>
        <strain evidence="2 3">LZH-48</strain>
    </source>
</reference>
<keyword evidence="1" id="KW-0732">Signal</keyword>
<dbReference type="RefSeq" id="WP_114057149.1">
    <property type="nucleotide sequence ID" value="NZ_CP030862.1"/>
</dbReference>
<dbReference type="OrthoDB" id="4221445at2"/>
<evidence type="ECO:0008006" key="4">
    <source>
        <dbReference type="Google" id="ProtNLM"/>
    </source>
</evidence>
<dbReference type="Proteomes" id="UP000252004">
    <property type="component" value="Chromosome"/>
</dbReference>
<dbReference type="AlphaFoldDB" id="A0A344U502"/>
<dbReference type="EMBL" id="CP030862">
    <property type="protein sequence ID" value="AXE25973.1"/>
    <property type="molecule type" value="Genomic_DNA"/>
</dbReference>
<evidence type="ECO:0000313" key="2">
    <source>
        <dbReference type="EMBL" id="AXE25973.1"/>
    </source>
</evidence>
<proteinExistence type="predicted"/>
<sequence>MKRMVRGRRAVAVAAVAGALALTVGAGQASAQEELIGHPGPDGLIWVPEQWGSGGFVSGGLYAGLDTYTTFACEGGGSIEVAFRLDEHPDRSPAPFTLDCPAGSPARVAVPLGTGLHGGFGAAVTASSASIRWGATVVQPE</sequence>
<protein>
    <recommendedName>
        <fullName evidence="4">Serine/threonine protein kinase</fullName>
    </recommendedName>
</protein>
<feature type="signal peptide" evidence="1">
    <location>
        <begin position="1"/>
        <end position="31"/>
    </location>
</feature>
<dbReference type="KEGG" id="sgz:C0216_23185"/>
<accession>A0A344U502</accession>